<dbReference type="GO" id="GO:0003677">
    <property type="term" value="F:DNA binding"/>
    <property type="evidence" value="ECO:0007669"/>
    <property type="project" value="UniProtKB-KW"/>
</dbReference>
<dbReference type="PANTHER" id="PTHR43140:SF1">
    <property type="entry name" value="TYPE I RESTRICTION ENZYME ECOKI SPECIFICITY SUBUNIT"/>
    <property type="match status" value="1"/>
</dbReference>
<dbReference type="InterPro" id="IPR000055">
    <property type="entry name" value="Restrct_endonuc_typeI_TRD"/>
</dbReference>
<evidence type="ECO:0000259" key="4">
    <source>
        <dbReference type="Pfam" id="PF01420"/>
    </source>
</evidence>
<dbReference type="REBASE" id="357794">
    <property type="entry name" value="S.Hme43005ORF9125P"/>
</dbReference>
<dbReference type="AlphaFoldDB" id="A0A857GMU8"/>
<dbReference type="InterPro" id="IPR051212">
    <property type="entry name" value="Type-I_RE_S_subunit"/>
</dbReference>
<evidence type="ECO:0000313" key="5">
    <source>
        <dbReference type="EMBL" id="QHD49836.1"/>
    </source>
</evidence>
<proteinExistence type="inferred from homology"/>
<gene>
    <name evidence="5" type="ORF">CTT34_09130</name>
</gene>
<dbReference type="GO" id="GO:0004519">
    <property type="term" value="F:endonuclease activity"/>
    <property type="evidence" value="ECO:0007669"/>
    <property type="project" value="UniProtKB-KW"/>
</dbReference>
<keyword evidence="5" id="KW-0255">Endonuclease</keyword>
<dbReference type="CDD" id="cd17288">
    <property type="entry name" value="RMtype1_S_LlaAI06ORF1089P_TRD1-CR1_like"/>
    <property type="match status" value="1"/>
</dbReference>
<dbReference type="Proteomes" id="UP000463949">
    <property type="component" value="Chromosome"/>
</dbReference>
<dbReference type="InterPro" id="IPR044946">
    <property type="entry name" value="Restrct_endonuc_typeI_TRD_sf"/>
</dbReference>
<dbReference type="SUPFAM" id="SSF116734">
    <property type="entry name" value="DNA methylase specificity domain"/>
    <property type="match status" value="2"/>
</dbReference>
<evidence type="ECO:0000313" key="6">
    <source>
        <dbReference type="Proteomes" id="UP000463949"/>
    </source>
</evidence>
<dbReference type="Gene3D" id="1.10.287.1120">
    <property type="entry name" value="Bipartite methylase S protein"/>
    <property type="match status" value="1"/>
</dbReference>
<keyword evidence="3" id="KW-0238">DNA-binding</keyword>
<evidence type="ECO:0000256" key="1">
    <source>
        <dbReference type="ARBA" id="ARBA00010923"/>
    </source>
</evidence>
<name>A0A857GMU8_9GAMM</name>
<dbReference type="Gene3D" id="3.90.220.20">
    <property type="entry name" value="DNA methylase specificity domains"/>
    <property type="match status" value="2"/>
</dbReference>
<keyword evidence="2" id="KW-0680">Restriction system</keyword>
<dbReference type="OrthoDB" id="9798929at2"/>
<keyword evidence="5" id="KW-0540">Nuclease</keyword>
<evidence type="ECO:0000256" key="2">
    <source>
        <dbReference type="ARBA" id="ARBA00022747"/>
    </source>
</evidence>
<protein>
    <submittedName>
        <fullName evidence="5">Restriction endonuclease subunit S</fullName>
    </submittedName>
</protein>
<dbReference type="Pfam" id="PF01420">
    <property type="entry name" value="Methylase_S"/>
    <property type="match status" value="2"/>
</dbReference>
<sequence>MSYPAYPEYKDSGVEWLGEVPAHWDVTPVRAFVEERTAKNPSGDDENYLSLMANVGVIPYAEKGDVGNKKPDDLSKCKKVDIGDLVINSMNYGIGSYGLSGLKGVCSPVYIVLRPMEEKVLPRYALRIFENKEFQKLAQSFGQGILAHRSAIGWDDLKNIKVPMPETTEQAQFSAFLDHETARIDALVEEQQRLIALLKEKRQAVISHAVTKGLDPDVPMKDSGVEWLGEVPAHWGVPKLKHLVRIRNGRDYKIVEVESGGYPVIGSGGEFARANDFLYDGESVLLGRKGTIDKPLYINGPFWTVDTMFYTELSQRVNGRFLYYYATCFQFGQYSTNTALPSMAQEDLANIYLAVPGPPEQILIATFLDYETARIDSLVEEGRSVVRLLQERRSALISAAVTGKIDVRGWQPPEDSMLTGEASQMEVV</sequence>
<keyword evidence="5" id="KW-0378">Hydrolase</keyword>
<dbReference type="GO" id="GO:0009307">
    <property type="term" value="P:DNA restriction-modification system"/>
    <property type="evidence" value="ECO:0007669"/>
    <property type="project" value="UniProtKB-KW"/>
</dbReference>
<dbReference type="EMBL" id="CP024621">
    <property type="protein sequence ID" value="QHD49836.1"/>
    <property type="molecule type" value="Genomic_DNA"/>
</dbReference>
<dbReference type="KEGG" id="hmd:CTT34_09130"/>
<organism evidence="5 6">
    <name type="scientific">Vreelandella aquamarina</name>
    <dbReference type="NCBI Taxonomy" id="77097"/>
    <lineage>
        <taxon>Bacteria</taxon>
        <taxon>Pseudomonadati</taxon>
        <taxon>Pseudomonadota</taxon>
        <taxon>Gammaproteobacteria</taxon>
        <taxon>Oceanospirillales</taxon>
        <taxon>Halomonadaceae</taxon>
        <taxon>Vreelandella</taxon>
    </lineage>
</organism>
<dbReference type="RefSeq" id="WP_159342142.1">
    <property type="nucleotide sequence ID" value="NZ_CP024621.1"/>
</dbReference>
<reference evidence="5 6" key="1">
    <citation type="submission" date="2017-10" db="EMBL/GenBank/DDBJ databases">
        <title>Coral associated bacteria.</title>
        <authorList>
            <person name="Wang X."/>
        </authorList>
    </citation>
    <scope>NUCLEOTIDE SEQUENCE [LARGE SCALE GENOMIC DNA]</scope>
    <source>
        <strain evidence="5 6">SCSIO 43005</strain>
    </source>
</reference>
<comment type="similarity">
    <text evidence="1">Belongs to the type-I restriction system S methylase family.</text>
</comment>
<evidence type="ECO:0000256" key="3">
    <source>
        <dbReference type="ARBA" id="ARBA00023125"/>
    </source>
</evidence>
<feature type="domain" description="Type I restriction modification DNA specificity" evidence="4">
    <location>
        <begin position="234"/>
        <end position="373"/>
    </location>
</feature>
<feature type="domain" description="Type I restriction modification DNA specificity" evidence="4">
    <location>
        <begin position="53"/>
        <end position="182"/>
    </location>
</feature>
<accession>A0A857GMU8</accession>
<dbReference type="PANTHER" id="PTHR43140">
    <property type="entry name" value="TYPE-1 RESTRICTION ENZYME ECOKI SPECIFICITY PROTEIN"/>
    <property type="match status" value="1"/>
</dbReference>